<dbReference type="InterPro" id="IPR036388">
    <property type="entry name" value="WH-like_DNA-bd_sf"/>
</dbReference>
<evidence type="ECO:0000313" key="4">
    <source>
        <dbReference type="Proteomes" id="UP000553193"/>
    </source>
</evidence>
<reference evidence="3 4" key="1">
    <citation type="submission" date="2020-08" db="EMBL/GenBank/DDBJ databases">
        <title>Genomic Encyclopedia of Type Strains, Phase IV (KMG-IV): sequencing the most valuable type-strain genomes for metagenomic binning, comparative biology and taxonomic classification.</title>
        <authorList>
            <person name="Goeker M."/>
        </authorList>
    </citation>
    <scope>NUCLEOTIDE SEQUENCE [LARGE SCALE GENOMIC DNA]</scope>
    <source>
        <strain evidence="3 4">DSM 19979</strain>
    </source>
</reference>
<dbReference type="PROSITE" id="PS50995">
    <property type="entry name" value="HTH_MARR_2"/>
    <property type="match status" value="1"/>
</dbReference>
<dbReference type="SUPFAM" id="SSF46785">
    <property type="entry name" value="Winged helix' DNA-binding domain"/>
    <property type="match status" value="1"/>
</dbReference>
<protein>
    <submittedName>
        <fullName evidence="3">DNA-binding MarR family transcriptional regulator</fullName>
    </submittedName>
</protein>
<dbReference type="Proteomes" id="UP000553193">
    <property type="component" value="Unassembled WGS sequence"/>
</dbReference>
<evidence type="ECO:0000259" key="2">
    <source>
        <dbReference type="PROSITE" id="PS50995"/>
    </source>
</evidence>
<name>A0A840ADI1_9PROT</name>
<dbReference type="GO" id="GO:0003677">
    <property type="term" value="F:DNA binding"/>
    <property type="evidence" value="ECO:0007669"/>
    <property type="project" value="UniProtKB-KW"/>
</dbReference>
<dbReference type="Gene3D" id="1.10.10.10">
    <property type="entry name" value="Winged helix-like DNA-binding domain superfamily/Winged helix DNA-binding domain"/>
    <property type="match status" value="1"/>
</dbReference>
<accession>A0A840ADI1</accession>
<evidence type="ECO:0000313" key="3">
    <source>
        <dbReference type="EMBL" id="MBB3898543.1"/>
    </source>
</evidence>
<dbReference type="InterPro" id="IPR039422">
    <property type="entry name" value="MarR/SlyA-like"/>
</dbReference>
<gene>
    <name evidence="3" type="ORF">GGQ83_001980</name>
</gene>
<dbReference type="AlphaFoldDB" id="A0A840ADI1"/>
<proteinExistence type="predicted"/>
<organism evidence="3 4">
    <name type="scientific">Roseococcus suduntuyensis</name>
    <dbReference type="NCBI Taxonomy" id="455361"/>
    <lineage>
        <taxon>Bacteria</taxon>
        <taxon>Pseudomonadati</taxon>
        <taxon>Pseudomonadota</taxon>
        <taxon>Alphaproteobacteria</taxon>
        <taxon>Acetobacterales</taxon>
        <taxon>Roseomonadaceae</taxon>
        <taxon>Roseococcus</taxon>
    </lineage>
</organism>
<dbReference type="PANTHER" id="PTHR33164">
    <property type="entry name" value="TRANSCRIPTIONAL REGULATOR, MARR FAMILY"/>
    <property type="match status" value="1"/>
</dbReference>
<sequence length="167" mass="17801">MKPQASAQHQGSSITTPPGSEAEAPLPAWPLAERPGLLIRRLHQLHLSLFAAQVRGLITPVQFSLLSALAARGSADQTTLATDVALDRSTAAATLARMEAHGWIARGRDDADGRAMRCRMTEAGRTLLARVEPLAREAHRQTLAALPPEDGAHLMALMRAALHGVSD</sequence>
<dbReference type="GO" id="GO:0003700">
    <property type="term" value="F:DNA-binding transcription factor activity"/>
    <property type="evidence" value="ECO:0007669"/>
    <property type="project" value="InterPro"/>
</dbReference>
<keyword evidence="4" id="KW-1185">Reference proteome</keyword>
<evidence type="ECO:0000256" key="1">
    <source>
        <dbReference type="SAM" id="MobiDB-lite"/>
    </source>
</evidence>
<dbReference type="SMART" id="SM00347">
    <property type="entry name" value="HTH_MARR"/>
    <property type="match status" value="1"/>
</dbReference>
<comment type="caution">
    <text evidence="3">The sequence shown here is derived from an EMBL/GenBank/DDBJ whole genome shotgun (WGS) entry which is preliminary data.</text>
</comment>
<feature type="region of interest" description="Disordered" evidence="1">
    <location>
        <begin position="1"/>
        <end position="26"/>
    </location>
</feature>
<feature type="compositionally biased region" description="Polar residues" evidence="1">
    <location>
        <begin position="1"/>
        <end position="18"/>
    </location>
</feature>
<feature type="domain" description="HTH marR-type" evidence="2">
    <location>
        <begin position="35"/>
        <end position="163"/>
    </location>
</feature>
<dbReference type="EMBL" id="JACIDJ010000002">
    <property type="protein sequence ID" value="MBB3898543.1"/>
    <property type="molecule type" value="Genomic_DNA"/>
</dbReference>
<dbReference type="Pfam" id="PF01047">
    <property type="entry name" value="MarR"/>
    <property type="match status" value="1"/>
</dbReference>
<dbReference type="GO" id="GO:0006950">
    <property type="term" value="P:response to stress"/>
    <property type="evidence" value="ECO:0007669"/>
    <property type="project" value="TreeGrafter"/>
</dbReference>
<dbReference type="PANTHER" id="PTHR33164:SF95">
    <property type="entry name" value="TRANSCRIPTIONAL REGULATOR"/>
    <property type="match status" value="1"/>
</dbReference>
<dbReference type="InterPro" id="IPR000835">
    <property type="entry name" value="HTH_MarR-typ"/>
</dbReference>
<dbReference type="InterPro" id="IPR036390">
    <property type="entry name" value="WH_DNA-bd_sf"/>
</dbReference>
<keyword evidence="3" id="KW-0238">DNA-binding</keyword>